<evidence type="ECO:0000313" key="9">
    <source>
        <dbReference type="EMBL" id="CEA01143.1"/>
    </source>
</evidence>
<dbReference type="NCBIfam" id="TIGR01068">
    <property type="entry name" value="thioredoxin"/>
    <property type="match status" value="1"/>
</dbReference>
<dbReference type="PRINTS" id="PR00421">
    <property type="entry name" value="THIOREDOXIN"/>
</dbReference>
<proteinExistence type="inferred from homology"/>
<dbReference type="InterPro" id="IPR017937">
    <property type="entry name" value="Thioredoxin_CS"/>
</dbReference>
<dbReference type="EMBL" id="LK391969">
    <property type="protein sequence ID" value="CEF25412.1"/>
    <property type="molecule type" value="Genomic_DNA"/>
</dbReference>
<keyword evidence="6" id="KW-0676">Redox-active center</keyword>
<dbReference type="InterPro" id="IPR049299">
    <property type="entry name" value="Thio2_N"/>
</dbReference>
<dbReference type="PROSITE" id="PS00194">
    <property type="entry name" value="THIOREDOXIN_1"/>
    <property type="match status" value="1"/>
</dbReference>
<dbReference type="GO" id="GO:0015035">
    <property type="term" value="F:protein-disulfide reductase activity"/>
    <property type="evidence" value="ECO:0007669"/>
    <property type="project" value="UniProtKB-UniRule"/>
</dbReference>
<sequence>MSEPMTLACPHCHRRNRLPGERLDQAPRCGACKEPLFSGAPVDLASAQFNAHANADLPLIVDFWASWCGPCRQFAPVFAQAAATVEPRARLAKVDTEAAQDLAARFAIRSIPTLLIMHRGKEVARLNGALPPAEFQRWVDGNLPRV</sequence>
<dbReference type="GO" id="GO:0046872">
    <property type="term" value="F:metal ion binding"/>
    <property type="evidence" value="ECO:0007669"/>
    <property type="project" value="UniProtKB-KW"/>
</dbReference>
<keyword evidence="4" id="KW-0249">Electron transport</keyword>
<keyword evidence="5" id="KW-1015">Disulfide bond</keyword>
<dbReference type="Gene3D" id="2.30.30.380">
    <property type="entry name" value="Zn-finger domain of Sec23/24"/>
    <property type="match status" value="1"/>
</dbReference>
<evidence type="ECO:0000259" key="8">
    <source>
        <dbReference type="PROSITE" id="PS51352"/>
    </source>
</evidence>
<dbReference type="PATRIC" id="fig|1461581.3.peg.308"/>
<dbReference type="InterPro" id="IPR005746">
    <property type="entry name" value="Thioredoxin"/>
</dbReference>
<accession>A0A078M1D0</accession>
<dbReference type="PROSITE" id="PS51352">
    <property type="entry name" value="THIOREDOXIN_2"/>
    <property type="match status" value="1"/>
</dbReference>
<evidence type="ECO:0000256" key="3">
    <source>
        <dbReference type="ARBA" id="ARBA00022723"/>
    </source>
</evidence>
<gene>
    <name evidence="9" type="ORF">BN1049_00314</name>
</gene>
<dbReference type="PANTHER" id="PTHR45663:SF40">
    <property type="entry name" value="THIOREDOXIN 2"/>
    <property type="match status" value="1"/>
</dbReference>
<dbReference type="NCBIfam" id="NF008229">
    <property type="entry name" value="PRK10996.1"/>
    <property type="match status" value="1"/>
</dbReference>
<evidence type="ECO:0000256" key="6">
    <source>
        <dbReference type="ARBA" id="ARBA00023284"/>
    </source>
</evidence>
<feature type="domain" description="Thioredoxin" evidence="8">
    <location>
        <begin position="20"/>
        <end position="144"/>
    </location>
</feature>
<dbReference type="CDD" id="cd02947">
    <property type="entry name" value="TRX_family"/>
    <property type="match status" value="1"/>
</dbReference>
<dbReference type="Pfam" id="PF00085">
    <property type="entry name" value="Thioredoxin"/>
    <property type="match status" value="1"/>
</dbReference>
<dbReference type="RefSeq" id="WP_204216676.1">
    <property type="nucleotide sequence ID" value="NZ_LK391969.1"/>
</dbReference>
<protein>
    <recommendedName>
        <fullName evidence="7">Thioredoxin</fullName>
    </recommendedName>
</protein>
<keyword evidence="3" id="KW-0479">Metal-binding</keyword>
<keyword evidence="2" id="KW-0813">Transport</keyword>
<dbReference type="InterPro" id="IPR013766">
    <property type="entry name" value="Thioredoxin_domain"/>
</dbReference>
<evidence type="ECO:0000256" key="1">
    <source>
        <dbReference type="ARBA" id="ARBA00008987"/>
    </source>
</evidence>
<dbReference type="Gene3D" id="3.40.30.10">
    <property type="entry name" value="Glutaredoxin"/>
    <property type="match status" value="1"/>
</dbReference>
<dbReference type="EMBL" id="LM997413">
    <property type="protein sequence ID" value="CEA01143.1"/>
    <property type="molecule type" value="Genomic_DNA"/>
</dbReference>
<evidence type="ECO:0000256" key="7">
    <source>
        <dbReference type="NCBIfam" id="TIGR01068"/>
    </source>
</evidence>
<dbReference type="AlphaFoldDB" id="A0A078M1D0"/>
<organism evidence="9">
    <name type="scientific">Pseudomonas saudimassiliensis</name>
    <dbReference type="NCBI Taxonomy" id="1461581"/>
    <lineage>
        <taxon>Bacteria</taxon>
        <taxon>Pseudomonadati</taxon>
        <taxon>Pseudomonadota</taxon>
        <taxon>Gammaproteobacteria</taxon>
        <taxon>Pseudomonadales</taxon>
        <taxon>Pseudomonadaceae</taxon>
        <taxon>Pseudomonas</taxon>
    </lineage>
</organism>
<dbReference type="PANTHER" id="PTHR45663">
    <property type="entry name" value="GEO12009P1"/>
    <property type="match status" value="1"/>
</dbReference>
<name>A0A078M1D0_9PSED</name>
<dbReference type="InterPro" id="IPR036249">
    <property type="entry name" value="Thioredoxin-like_sf"/>
</dbReference>
<evidence type="ECO:0000256" key="5">
    <source>
        <dbReference type="ARBA" id="ARBA00023157"/>
    </source>
</evidence>
<comment type="similarity">
    <text evidence="1">Belongs to the thioredoxin family.</text>
</comment>
<dbReference type="Pfam" id="PF21352">
    <property type="entry name" value="Zn_ribbon_Thio2"/>
    <property type="match status" value="1"/>
</dbReference>
<evidence type="ECO:0000256" key="4">
    <source>
        <dbReference type="ARBA" id="ARBA00022982"/>
    </source>
</evidence>
<dbReference type="GO" id="GO:0005829">
    <property type="term" value="C:cytosol"/>
    <property type="evidence" value="ECO:0007669"/>
    <property type="project" value="TreeGrafter"/>
</dbReference>
<evidence type="ECO:0000256" key="2">
    <source>
        <dbReference type="ARBA" id="ARBA00022448"/>
    </source>
</evidence>
<dbReference type="SUPFAM" id="SSF52833">
    <property type="entry name" value="Thioredoxin-like"/>
    <property type="match status" value="1"/>
</dbReference>
<reference evidence="9" key="1">
    <citation type="submission" date="2014-07" db="EMBL/GenBank/DDBJ databases">
        <authorList>
            <person name="Urmite Genomes Urmite Genomes"/>
        </authorList>
    </citation>
    <scope>NUCLEOTIDE SEQUENCE</scope>
    <source>
        <strain evidence="9">12M76_air</strain>
    </source>
</reference>